<comment type="catalytic activity">
    <reaction evidence="9">
        <text>L-histidyl-glycine(out) = L-histidyl-glycine(in)</text>
        <dbReference type="Rhea" id="RHEA:79395"/>
        <dbReference type="ChEBI" id="CHEBI:229957"/>
    </reaction>
</comment>
<dbReference type="Gene3D" id="1.20.1250.20">
    <property type="entry name" value="MFS general substrate transporter like domains"/>
    <property type="match status" value="2"/>
</dbReference>
<evidence type="ECO:0000256" key="25">
    <source>
        <dbReference type="SAM" id="Phobius"/>
    </source>
</evidence>
<sequence length="439" mass="48109">MSENNNNDLSSLSSAKQKPTLLAAIICILASCFYMYEFILQVSPAVMTNQLINDLGLNAITLGTMAAFYYYSYTPMQLPAGFLFDRFGPRRLLTIAVLTCAMGAFLFGSTSNVATASAGRFMMGTGSAFAFIGTLVLISRWFPSRYFAFLTGLVELMSCVGAIVGETPLTIAVGHWGWRQTITILGIIGVVLALLIWLIVRDSPEVVSKGHKFQRTSKKSILQSFHQVAANNQTWFIALYSFMVWAPITAFAALWGVPFLVVAYGISTKAASTACTMIWLAIGIGCPLLGWWSDKVNLRGMPLKFAACLGIVGLIPVIYIPHLPLFWLYICLFLFGLASSGQSLAFGVVKDNNHSSVAGTAMGINNMATVAGGALFQPVIGIFLHFNWNGTYHNGSPFYSVEDYRKAFIILPFCYLIAFLIGKFLIRETHCQQQPDVQE</sequence>
<dbReference type="SUPFAM" id="SSF103473">
    <property type="entry name" value="MFS general substrate transporter"/>
    <property type="match status" value="1"/>
</dbReference>
<evidence type="ECO:0000256" key="11">
    <source>
        <dbReference type="ARBA" id="ARBA00044884"/>
    </source>
</evidence>
<evidence type="ECO:0000256" key="10">
    <source>
        <dbReference type="ARBA" id="ARBA00044881"/>
    </source>
</evidence>
<gene>
    <name evidence="27" type="ORF">A1D18_05225</name>
</gene>
<feature type="transmembrane region" description="Helical" evidence="25">
    <location>
        <begin position="51"/>
        <end position="71"/>
    </location>
</feature>
<keyword evidence="7" id="KW-0458">Lysosome</keyword>
<feature type="transmembrane region" description="Helical" evidence="25">
    <location>
        <begin position="370"/>
        <end position="388"/>
    </location>
</feature>
<feature type="transmembrane region" description="Helical" evidence="25">
    <location>
        <begin position="242"/>
        <end position="264"/>
    </location>
</feature>
<evidence type="ECO:0000256" key="23">
    <source>
        <dbReference type="ARBA" id="ARBA00045709"/>
    </source>
</evidence>
<feature type="domain" description="Major facilitator superfamily (MFS) profile" evidence="26">
    <location>
        <begin position="23"/>
        <end position="430"/>
    </location>
</feature>
<keyword evidence="5 25" id="KW-1133">Transmembrane helix</keyword>
<dbReference type="GO" id="GO:0005765">
    <property type="term" value="C:lysosomal membrane"/>
    <property type="evidence" value="ECO:0007669"/>
    <property type="project" value="UniProtKB-SubCell"/>
</dbReference>
<evidence type="ECO:0000256" key="9">
    <source>
        <dbReference type="ARBA" id="ARBA00044878"/>
    </source>
</evidence>
<evidence type="ECO:0000256" key="4">
    <source>
        <dbReference type="ARBA" id="ARBA00022692"/>
    </source>
</evidence>
<feature type="transmembrane region" description="Helical" evidence="25">
    <location>
        <begin position="21"/>
        <end position="39"/>
    </location>
</feature>
<comment type="function">
    <text evidence="23">Lysosomal dipeptide uniporter that selectively exports lysine, arginine or histidine-containing dipeptides with a net positive charge from the lysosome lumen into the cytosol. Could play a role in a specific type of protein O-glycosylation indirectly regulating macrophages migration and tissue invasion. Also essential for liver homeostasis.</text>
</comment>
<evidence type="ECO:0000256" key="2">
    <source>
        <dbReference type="ARBA" id="ARBA00008335"/>
    </source>
</evidence>
<evidence type="ECO:0000256" key="24">
    <source>
        <dbReference type="ARBA" id="ARBA00046376"/>
    </source>
</evidence>
<accession>A0A1J8P3D5</accession>
<dbReference type="RefSeq" id="WP_071662746.1">
    <property type="nucleotide sequence ID" value="NZ_LUKY01000033.1"/>
</dbReference>
<dbReference type="PANTHER" id="PTHR23512">
    <property type="entry name" value="MAJOR FACILITATOR SUPERFAMILY DOMAIN-CONTAINING PROTEIN 1"/>
    <property type="match status" value="1"/>
</dbReference>
<dbReference type="InterPro" id="IPR020846">
    <property type="entry name" value="MFS_dom"/>
</dbReference>
<comment type="subcellular location">
    <subcellularLocation>
        <location evidence="1">Lysosome membrane</location>
        <topology evidence="1">Multi-pass membrane protein</topology>
    </subcellularLocation>
</comment>
<dbReference type="GO" id="GO:0022857">
    <property type="term" value="F:transmembrane transporter activity"/>
    <property type="evidence" value="ECO:0007669"/>
    <property type="project" value="InterPro"/>
</dbReference>
<evidence type="ECO:0000256" key="3">
    <source>
        <dbReference type="ARBA" id="ARBA00022448"/>
    </source>
</evidence>
<evidence type="ECO:0000256" key="13">
    <source>
        <dbReference type="ARBA" id="ARBA00044893"/>
    </source>
</evidence>
<keyword evidence="28" id="KW-1185">Reference proteome</keyword>
<dbReference type="Pfam" id="PF07690">
    <property type="entry name" value="MFS_1"/>
    <property type="match status" value="1"/>
</dbReference>
<evidence type="ECO:0000256" key="20">
    <source>
        <dbReference type="ARBA" id="ARBA00044924"/>
    </source>
</evidence>
<comment type="catalytic activity">
    <reaction evidence="10">
        <text>L-alpha-aminoacyl-L-arginine(out) = L-alpha-aminoacyl-L-arginine(in)</text>
        <dbReference type="Rhea" id="RHEA:79367"/>
        <dbReference type="ChEBI" id="CHEBI:229968"/>
    </reaction>
</comment>
<comment type="catalytic activity">
    <reaction evidence="20">
        <text>L-lysyl-glycine(out) = L-lysyl-glycine(in)</text>
        <dbReference type="Rhea" id="RHEA:79407"/>
        <dbReference type="ChEBI" id="CHEBI:191202"/>
    </reaction>
</comment>
<feature type="transmembrane region" description="Helical" evidence="25">
    <location>
        <begin position="121"/>
        <end position="139"/>
    </location>
</feature>
<evidence type="ECO:0000313" key="27">
    <source>
        <dbReference type="EMBL" id="OIZ94252.1"/>
    </source>
</evidence>
<comment type="catalytic activity">
    <reaction evidence="19">
        <text>L-alanyl-L-lysine(out) = L-alanyl-L-lysine(in)</text>
        <dbReference type="Rhea" id="RHEA:79415"/>
        <dbReference type="ChEBI" id="CHEBI:192470"/>
    </reaction>
</comment>
<proteinExistence type="inferred from homology"/>
<evidence type="ECO:0000256" key="12">
    <source>
        <dbReference type="ARBA" id="ARBA00044891"/>
    </source>
</evidence>
<dbReference type="EMBL" id="LUKY01000033">
    <property type="protein sequence ID" value="OIZ94252.1"/>
    <property type="molecule type" value="Genomic_DNA"/>
</dbReference>
<dbReference type="PROSITE" id="PS50850">
    <property type="entry name" value="MFS"/>
    <property type="match status" value="1"/>
</dbReference>
<comment type="subunit">
    <text evidence="24">Homodimer. Interacts with lysosomal protein GLMP (via lumenal domain); the interaction starts while both proteins are still in the endoplasmic reticulum and is required for stabilization of MFSD1 in lysosomes but has no direct effect on its targeting to lysosomes or transporter activity.</text>
</comment>
<name>A0A1J8P3D5_9COXI</name>
<reference evidence="27 28" key="1">
    <citation type="submission" date="2016-03" db="EMBL/GenBank/DDBJ databases">
        <title>Comparative genomics of Rickettsiella.</title>
        <authorList>
            <person name="Chandler C."/>
            <person name="Wang Y."/>
        </authorList>
    </citation>
    <scope>NUCLEOTIDE SEQUENCE [LARGE SCALE GENOMIC DNA]</scope>
    <source>
        <strain evidence="27 28">RCFS May 2013</strain>
    </source>
</reference>
<dbReference type="InterPro" id="IPR011701">
    <property type="entry name" value="MFS"/>
</dbReference>
<protein>
    <recommendedName>
        <fullName evidence="21">Lysosomal dipeptide transporter MFSD1</fullName>
    </recommendedName>
    <alternativeName>
        <fullName evidence="22">Major facilitator superfamily domain-containing protein 1</fullName>
    </alternativeName>
</protein>
<evidence type="ECO:0000256" key="7">
    <source>
        <dbReference type="ARBA" id="ARBA00023228"/>
    </source>
</evidence>
<organism evidence="27 28">
    <name type="scientific">Candidatus Rickettsiella isopodorum</name>
    <dbReference type="NCBI Taxonomy" id="1225476"/>
    <lineage>
        <taxon>Bacteria</taxon>
        <taxon>Pseudomonadati</taxon>
        <taxon>Pseudomonadota</taxon>
        <taxon>Gammaproteobacteria</taxon>
        <taxon>Legionellales</taxon>
        <taxon>Coxiellaceae</taxon>
        <taxon>Rickettsiella</taxon>
    </lineage>
</organism>
<dbReference type="AlphaFoldDB" id="A0A1J8P3D5"/>
<feature type="transmembrane region" description="Helical" evidence="25">
    <location>
        <begin position="303"/>
        <end position="320"/>
    </location>
</feature>
<comment type="catalytic activity">
    <reaction evidence="13">
        <text>L-alpha-aminoacyl-L-lysine(out) = L-alpha-aminoacyl-L-lysine(in)</text>
        <dbReference type="Rhea" id="RHEA:79383"/>
        <dbReference type="ChEBI" id="CHEBI:229966"/>
    </reaction>
</comment>
<evidence type="ECO:0000259" key="26">
    <source>
        <dbReference type="PROSITE" id="PS50850"/>
    </source>
</evidence>
<evidence type="ECO:0000256" key="18">
    <source>
        <dbReference type="ARBA" id="ARBA00044912"/>
    </source>
</evidence>
<evidence type="ECO:0000256" key="15">
    <source>
        <dbReference type="ARBA" id="ARBA00044899"/>
    </source>
</evidence>
<evidence type="ECO:0000256" key="22">
    <source>
        <dbReference type="ARBA" id="ARBA00045018"/>
    </source>
</evidence>
<comment type="catalytic activity">
    <reaction evidence="18">
        <text>L-histidyl-L-alpha-amino acid(out) = L-histidyl-L-alpha-amino acid(in)</text>
        <dbReference type="Rhea" id="RHEA:79379"/>
        <dbReference type="ChEBI" id="CHEBI:229964"/>
    </reaction>
</comment>
<comment type="catalytic activity">
    <reaction evidence="11">
        <text>L-alpha-aminoacyl-L-histidine(out) = L-alpha-aminoacyl-L-histidine(in)</text>
        <dbReference type="Rhea" id="RHEA:79375"/>
        <dbReference type="ChEBI" id="CHEBI:229967"/>
    </reaction>
</comment>
<evidence type="ECO:0000256" key="1">
    <source>
        <dbReference type="ARBA" id="ARBA00004155"/>
    </source>
</evidence>
<evidence type="ECO:0000256" key="16">
    <source>
        <dbReference type="ARBA" id="ARBA00044900"/>
    </source>
</evidence>
<keyword evidence="4 25" id="KW-0812">Transmembrane</keyword>
<comment type="caution">
    <text evidence="27">The sequence shown here is derived from an EMBL/GenBank/DDBJ whole genome shotgun (WGS) entry which is preliminary data.</text>
</comment>
<dbReference type="STRING" id="1225476.A1D18_05225"/>
<dbReference type="OrthoDB" id="5620971at2"/>
<feature type="transmembrane region" description="Helical" evidence="25">
    <location>
        <begin position="270"/>
        <end position="291"/>
    </location>
</feature>
<comment type="catalytic activity">
    <reaction evidence="15">
        <text>L-arginyl-L-alpha-amino acid(out) = L-arginyl-L-alpha-amino acid(in)</text>
        <dbReference type="Rhea" id="RHEA:79371"/>
        <dbReference type="ChEBI" id="CHEBI:84315"/>
    </reaction>
</comment>
<evidence type="ECO:0000256" key="8">
    <source>
        <dbReference type="ARBA" id="ARBA00044876"/>
    </source>
</evidence>
<evidence type="ECO:0000256" key="21">
    <source>
        <dbReference type="ARBA" id="ARBA00044985"/>
    </source>
</evidence>
<feature type="transmembrane region" description="Helical" evidence="25">
    <location>
        <begin position="177"/>
        <end position="200"/>
    </location>
</feature>
<evidence type="ECO:0000256" key="17">
    <source>
        <dbReference type="ARBA" id="ARBA00044903"/>
    </source>
</evidence>
<comment type="catalytic activity">
    <reaction evidence="12">
        <text>L-lysyl-L-alpha-amino acid(out) = L-lysyl-L-alpha-amino acid(in)</text>
        <dbReference type="Rhea" id="RHEA:79387"/>
        <dbReference type="ChEBI" id="CHEBI:229965"/>
    </reaction>
</comment>
<dbReference type="InterPro" id="IPR036259">
    <property type="entry name" value="MFS_trans_sf"/>
</dbReference>
<dbReference type="InterPro" id="IPR052187">
    <property type="entry name" value="MFSD1"/>
</dbReference>
<dbReference type="PANTHER" id="PTHR23512:SF3">
    <property type="entry name" value="MAJOR FACILITATOR SUPERFAMILY DOMAIN-CONTAINING PROTEIN 1"/>
    <property type="match status" value="1"/>
</dbReference>
<evidence type="ECO:0000256" key="6">
    <source>
        <dbReference type="ARBA" id="ARBA00023136"/>
    </source>
</evidence>
<feature type="transmembrane region" description="Helical" evidence="25">
    <location>
        <begin position="92"/>
        <end position="109"/>
    </location>
</feature>
<comment type="catalytic activity">
    <reaction evidence="17">
        <text>L-arginyl-glycine(out) = L-arginyl-glycine(in)</text>
        <dbReference type="Rhea" id="RHEA:79391"/>
        <dbReference type="ChEBI" id="CHEBI:229955"/>
    </reaction>
</comment>
<comment type="catalytic activity">
    <reaction evidence="14">
        <text>L-aspartyl-L-lysine(out) = L-aspartyl-L-lysine(in)</text>
        <dbReference type="Rhea" id="RHEA:79411"/>
        <dbReference type="ChEBI" id="CHEBI:229953"/>
    </reaction>
</comment>
<feature type="transmembrane region" description="Helical" evidence="25">
    <location>
        <begin position="408"/>
        <end position="426"/>
    </location>
</feature>
<comment type="similarity">
    <text evidence="2">Belongs to the major facilitator superfamily.</text>
</comment>
<comment type="catalytic activity">
    <reaction evidence="16">
        <text>L-lysyl-L-lysine(out) = L-lysyl-L-lysine(in)</text>
        <dbReference type="Rhea" id="RHEA:79403"/>
        <dbReference type="ChEBI" id="CHEBI:229956"/>
    </reaction>
</comment>
<keyword evidence="3" id="KW-0813">Transport</keyword>
<comment type="catalytic activity">
    <reaction evidence="8">
        <text>L-lysyl-L-alanine(out) = L-lysyl-L-alanine(in)</text>
        <dbReference type="Rhea" id="RHEA:79399"/>
        <dbReference type="ChEBI" id="CHEBI:229954"/>
    </reaction>
</comment>
<evidence type="ECO:0000313" key="28">
    <source>
        <dbReference type="Proteomes" id="UP000183924"/>
    </source>
</evidence>
<evidence type="ECO:0000256" key="5">
    <source>
        <dbReference type="ARBA" id="ARBA00022989"/>
    </source>
</evidence>
<feature type="transmembrane region" description="Helical" evidence="25">
    <location>
        <begin position="326"/>
        <end position="349"/>
    </location>
</feature>
<evidence type="ECO:0000256" key="14">
    <source>
        <dbReference type="ARBA" id="ARBA00044898"/>
    </source>
</evidence>
<dbReference type="Proteomes" id="UP000183924">
    <property type="component" value="Unassembled WGS sequence"/>
</dbReference>
<keyword evidence="6 25" id="KW-0472">Membrane</keyword>
<evidence type="ECO:0000256" key="19">
    <source>
        <dbReference type="ARBA" id="ARBA00044919"/>
    </source>
</evidence>